<sequence>MTCTVDLVATSSGSPGDLSSIVGNTEFDLIDSGFSSEFSFDVDSSYLHELPGGCIDNSNCVFIGESAFLVDWDQAPDWFSYVDTNGVTQTNPNTGDTGGGDTGGSDTGGSDTGGGDTGGGDTGGGDTGGGDTGGGDTGGGDTGGGDTGGGDTGGGDTGGSDTGGGSSGGGSSGGGSTVPDFELDDSGIIEAIGSVGRSNRDAINALSNDVTGAISSQTSDFNTATNAQTDALNSSLSSQTDTLATSLDDQTNNLTSAIEGQTGTLTGSLDDLGMSIVDAINAFGSGSGEAGEGEGEEGEGDGLLGGIARLLNGMVDDIASRFTEDLGSGDDLFNSSGLDDTLDGVAAQEEQHADDVNILMDEIGDGATSGIAEQVTSRLPSLPSGGCVPLQFGPMEITCQAFNTIKLWLTWIIYFWTVVSIIDTFFRSEQRTA</sequence>
<feature type="transmembrane region" description="Helical" evidence="2">
    <location>
        <begin position="408"/>
        <end position="426"/>
    </location>
</feature>
<feature type="region of interest" description="Disordered" evidence="1">
    <location>
        <begin position="83"/>
        <end position="182"/>
    </location>
</feature>
<name>A0ABX2SUP1_VREZH</name>
<feature type="compositionally biased region" description="Polar residues" evidence="1">
    <location>
        <begin position="83"/>
        <end position="93"/>
    </location>
</feature>
<keyword evidence="4" id="KW-1185">Reference proteome</keyword>
<evidence type="ECO:0000313" key="4">
    <source>
        <dbReference type="Proteomes" id="UP000528918"/>
    </source>
</evidence>
<evidence type="ECO:0000313" key="3">
    <source>
        <dbReference type="EMBL" id="NYS45149.1"/>
    </source>
</evidence>
<dbReference type="Proteomes" id="UP000528918">
    <property type="component" value="Unassembled WGS sequence"/>
</dbReference>
<comment type="caution">
    <text evidence="3">The sequence shown here is derived from an EMBL/GenBank/DDBJ whole genome shotgun (WGS) entry which is preliminary data.</text>
</comment>
<dbReference type="EMBL" id="JACCDD010000004">
    <property type="protein sequence ID" value="NYS45149.1"/>
    <property type="molecule type" value="Genomic_DNA"/>
</dbReference>
<proteinExistence type="predicted"/>
<gene>
    <name evidence="3" type="ORF">HZS79_09360</name>
</gene>
<evidence type="ECO:0000256" key="1">
    <source>
        <dbReference type="SAM" id="MobiDB-lite"/>
    </source>
</evidence>
<protein>
    <submittedName>
        <fullName evidence="3">Uncharacterized protein</fullName>
    </submittedName>
</protein>
<dbReference type="RefSeq" id="WP_179927702.1">
    <property type="nucleotide sequence ID" value="NZ_JACCDD010000004.1"/>
</dbReference>
<keyword evidence="2" id="KW-1133">Transmembrane helix</keyword>
<accession>A0ABX2SUP1</accession>
<feature type="compositionally biased region" description="Gly residues" evidence="1">
    <location>
        <begin position="96"/>
        <end position="176"/>
    </location>
</feature>
<keyword evidence="2" id="KW-0472">Membrane</keyword>
<dbReference type="Gene3D" id="1.20.120.20">
    <property type="entry name" value="Apolipoprotein"/>
    <property type="match status" value="1"/>
</dbReference>
<evidence type="ECO:0000256" key="2">
    <source>
        <dbReference type="SAM" id="Phobius"/>
    </source>
</evidence>
<keyword evidence="2" id="KW-0812">Transmembrane</keyword>
<organism evidence="3 4">
    <name type="scientific">Vreelandella zhaodongensis</name>
    <name type="common">Halomonas zhaodongensis</name>
    <dbReference type="NCBI Taxonomy" id="1176240"/>
    <lineage>
        <taxon>Bacteria</taxon>
        <taxon>Pseudomonadati</taxon>
        <taxon>Pseudomonadota</taxon>
        <taxon>Gammaproteobacteria</taxon>
        <taxon>Oceanospirillales</taxon>
        <taxon>Halomonadaceae</taxon>
        <taxon>Vreelandella</taxon>
    </lineage>
</organism>
<reference evidence="3 4" key="1">
    <citation type="journal article" date="2013" name="Antonie Van Leeuwenhoek">
        <title>Halomonas zhaodongensis sp. nov., a slightly halophilic bacterium isolated from saline-alkaline soils in Zhaodong, China.</title>
        <authorList>
            <person name="Jiang J."/>
            <person name="Pan Y."/>
            <person name="Meng L."/>
            <person name="Hu S."/>
            <person name="Zhang X."/>
            <person name="Hu B."/>
            <person name="Meng J."/>
            <person name="Li C."/>
            <person name="Huang H."/>
            <person name="Wang K."/>
            <person name="Su T."/>
        </authorList>
    </citation>
    <scope>NUCLEOTIDE SEQUENCE [LARGE SCALE GENOMIC DNA]</scope>
    <source>
        <strain evidence="3 4">NEAU-ST10-25</strain>
    </source>
</reference>